<dbReference type="GO" id="GO:0051082">
    <property type="term" value="F:unfolded protein binding"/>
    <property type="evidence" value="ECO:0007669"/>
    <property type="project" value="InterPro"/>
</dbReference>
<evidence type="ECO:0000313" key="4">
    <source>
        <dbReference type="EMBL" id="EGO62947.1"/>
    </source>
</evidence>
<dbReference type="RefSeq" id="WP_004097358.1">
    <property type="nucleotide sequence ID" value="NZ_AFGF01000157.1"/>
</dbReference>
<feature type="region of interest" description="Disordered" evidence="3">
    <location>
        <begin position="65"/>
        <end position="97"/>
    </location>
</feature>
<reference evidence="4 5" key="1">
    <citation type="journal article" date="2011" name="EMBO J.">
        <title>Structural diversity of bacterial flagellar motors.</title>
        <authorList>
            <person name="Chen S."/>
            <person name="Beeby M."/>
            <person name="Murphy G.E."/>
            <person name="Leadbetter J.R."/>
            <person name="Hendrixson D.R."/>
            <person name="Briegel A."/>
            <person name="Li Z."/>
            <person name="Shi J."/>
            <person name="Tocheva E.I."/>
            <person name="Muller A."/>
            <person name="Dobro M.J."/>
            <person name="Jensen G.J."/>
        </authorList>
    </citation>
    <scope>NUCLEOTIDE SEQUENCE [LARGE SCALE GENOMIC DNA]</scope>
    <source>
        <strain evidence="4 5">DSM 6540</strain>
    </source>
</reference>
<dbReference type="Proteomes" id="UP000003240">
    <property type="component" value="Unassembled WGS sequence"/>
</dbReference>
<evidence type="ECO:0000256" key="2">
    <source>
        <dbReference type="ARBA" id="ARBA00022729"/>
    </source>
</evidence>
<dbReference type="STRING" id="1009370.ALO_15737"/>
<comment type="caution">
    <text evidence="4">The sequence shown here is derived from an EMBL/GenBank/DDBJ whole genome shotgun (WGS) entry which is preliminary data.</text>
</comment>
<dbReference type="OrthoDB" id="1629169at2"/>
<name>F7NM21_9FIRM</name>
<keyword evidence="5" id="KW-1185">Reference proteome</keyword>
<dbReference type="InterPro" id="IPR005632">
    <property type="entry name" value="Chaperone_Skp"/>
</dbReference>
<dbReference type="Gene3D" id="3.30.910.20">
    <property type="entry name" value="Skp domain"/>
    <property type="match status" value="1"/>
</dbReference>
<evidence type="ECO:0000256" key="3">
    <source>
        <dbReference type="SAM" id="MobiDB-lite"/>
    </source>
</evidence>
<evidence type="ECO:0000313" key="5">
    <source>
        <dbReference type="Proteomes" id="UP000003240"/>
    </source>
</evidence>
<sequence>MLFANKKHIKMVAVAVTAIFLLGIGALAVTSTGTGYAAKAGTSSNIGKVNMQVLMTSHPDYAKAQETMKQESEQANKDFQEKTANMANEKEKQSYGQQLQQRLQMKEKELLTALQDKINAAIKEVADVKGLTVVLPEQVVIFGGQDITDDVLKKFKK</sequence>
<gene>
    <name evidence="4" type="ORF">ALO_15737</name>
</gene>
<dbReference type="SUPFAM" id="SSF111384">
    <property type="entry name" value="OmpH-like"/>
    <property type="match status" value="1"/>
</dbReference>
<dbReference type="PANTHER" id="PTHR35089:SF1">
    <property type="entry name" value="CHAPERONE PROTEIN SKP"/>
    <property type="match status" value="1"/>
</dbReference>
<organism evidence="4 5">
    <name type="scientific">Acetonema longum DSM 6540</name>
    <dbReference type="NCBI Taxonomy" id="1009370"/>
    <lineage>
        <taxon>Bacteria</taxon>
        <taxon>Bacillati</taxon>
        <taxon>Bacillota</taxon>
        <taxon>Negativicutes</taxon>
        <taxon>Acetonemataceae</taxon>
        <taxon>Acetonema</taxon>
    </lineage>
</organism>
<dbReference type="Pfam" id="PF03938">
    <property type="entry name" value="OmpH"/>
    <property type="match status" value="1"/>
</dbReference>
<dbReference type="InterPro" id="IPR024930">
    <property type="entry name" value="Skp_dom_sf"/>
</dbReference>
<dbReference type="PANTHER" id="PTHR35089">
    <property type="entry name" value="CHAPERONE PROTEIN SKP"/>
    <property type="match status" value="1"/>
</dbReference>
<dbReference type="SMART" id="SM00935">
    <property type="entry name" value="OmpH"/>
    <property type="match status" value="1"/>
</dbReference>
<feature type="compositionally biased region" description="Basic and acidic residues" evidence="3">
    <location>
        <begin position="65"/>
        <end position="81"/>
    </location>
</feature>
<dbReference type="eggNOG" id="COG2825">
    <property type="taxonomic scope" value="Bacteria"/>
</dbReference>
<evidence type="ECO:0000256" key="1">
    <source>
        <dbReference type="ARBA" id="ARBA00009091"/>
    </source>
</evidence>
<dbReference type="GO" id="GO:0050821">
    <property type="term" value="P:protein stabilization"/>
    <property type="evidence" value="ECO:0007669"/>
    <property type="project" value="TreeGrafter"/>
</dbReference>
<comment type="similarity">
    <text evidence="1">Belongs to the Skp family.</text>
</comment>
<dbReference type="AlphaFoldDB" id="F7NM21"/>
<dbReference type="GO" id="GO:0005829">
    <property type="term" value="C:cytosol"/>
    <property type="evidence" value="ECO:0007669"/>
    <property type="project" value="TreeGrafter"/>
</dbReference>
<protein>
    <submittedName>
        <fullName evidence="4">Outer membrane chaperone Skp (OmpH)</fullName>
    </submittedName>
</protein>
<keyword evidence="2" id="KW-0732">Signal</keyword>
<accession>F7NM21</accession>
<proteinExistence type="inferred from homology"/>
<dbReference type="EMBL" id="AFGF01000157">
    <property type="protein sequence ID" value="EGO62947.1"/>
    <property type="molecule type" value="Genomic_DNA"/>
</dbReference>